<sequence length="270" mass="29592">MDLTLGSPAPVKIMIADDSATVRKFIEIALQEAGDGRTLSVTSVSDGREAVRGLASEAYDLAFLDINMPQIDGIAVMGALHLQKAETFAISMSNALSDHSETLLKSFGAYDFLTKPFTKADVRRILTTFDAIRAPCPILVVDDSATVRRIVTKVLGRSIFNLDIVEAESGAAALDRIRKQGFRIIFADFNMPGMTGVELAERLATDAASADVILMSTEYTDALDRAAERVGARAFMRKPFYPEDVDSILHHLFGLRHPRFSKQVRFFATT</sequence>
<keyword evidence="7" id="KW-1185">Reference proteome</keyword>
<dbReference type="AlphaFoldDB" id="A0A931HYI7"/>
<evidence type="ECO:0000313" key="7">
    <source>
        <dbReference type="Proteomes" id="UP000631694"/>
    </source>
</evidence>
<dbReference type="InterPro" id="IPR050595">
    <property type="entry name" value="Bact_response_regulator"/>
</dbReference>
<feature type="domain" description="Response regulatory" evidence="5">
    <location>
        <begin position="137"/>
        <end position="253"/>
    </location>
</feature>
<keyword evidence="3" id="KW-0804">Transcription</keyword>
<evidence type="ECO:0000256" key="1">
    <source>
        <dbReference type="ARBA" id="ARBA00022553"/>
    </source>
</evidence>
<keyword evidence="2" id="KW-0805">Transcription regulation</keyword>
<dbReference type="SMART" id="SM00448">
    <property type="entry name" value="REC"/>
    <property type="match status" value="2"/>
</dbReference>
<dbReference type="PROSITE" id="PS50110">
    <property type="entry name" value="RESPONSE_REGULATORY"/>
    <property type="match status" value="2"/>
</dbReference>
<name>A0A931HYI7_9HYPH</name>
<evidence type="ECO:0000259" key="5">
    <source>
        <dbReference type="PROSITE" id="PS50110"/>
    </source>
</evidence>
<dbReference type="Pfam" id="PF00072">
    <property type="entry name" value="Response_reg"/>
    <property type="match status" value="2"/>
</dbReference>
<comment type="caution">
    <text evidence="6">The sequence shown here is derived from an EMBL/GenBank/DDBJ whole genome shotgun (WGS) entry which is preliminary data.</text>
</comment>
<gene>
    <name evidence="6" type="ORF">I5731_04050</name>
</gene>
<dbReference type="Gene3D" id="3.40.50.2300">
    <property type="match status" value="2"/>
</dbReference>
<evidence type="ECO:0000313" key="6">
    <source>
        <dbReference type="EMBL" id="MBH0236987.1"/>
    </source>
</evidence>
<dbReference type="Proteomes" id="UP000631694">
    <property type="component" value="Unassembled WGS sequence"/>
</dbReference>
<dbReference type="PANTHER" id="PTHR44591">
    <property type="entry name" value="STRESS RESPONSE REGULATOR PROTEIN 1"/>
    <property type="match status" value="1"/>
</dbReference>
<keyword evidence="1 4" id="KW-0597">Phosphoprotein</keyword>
<evidence type="ECO:0000256" key="4">
    <source>
        <dbReference type="PROSITE-ProRule" id="PRU00169"/>
    </source>
</evidence>
<accession>A0A931HYI7</accession>
<protein>
    <submittedName>
        <fullName evidence="6">Response regulator</fullName>
    </submittedName>
</protein>
<dbReference type="RefSeq" id="WP_197310066.1">
    <property type="nucleotide sequence ID" value="NZ_JADZLT010000040.1"/>
</dbReference>
<feature type="modified residue" description="4-aspartylphosphate" evidence="4">
    <location>
        <position position="188"/>
    </location>
</feature>
<dbReference type="PANTHER" id="PTHR44591:SF3">
    <property type="entry name" value="RESPONSE REGULATORY DOMAIN-CONTAINING PROTEIN"/>
    <property type="match status" value="1"/>
</dbReference>
<dbReference type="InterPro" id="IPR011006">
    <property type="entry name" value="CheY-like_superfamily"/>
</dbReference>
<dbReference type="SUPFAM" id="SSF52172">
    <property type="entry name" value="CheY-like"/>
    <property type="match status" value="2"/>
</dbReference>
<evidence type="ECO:0000256" key="3">
    <source>
        <dbReference type="ARBA" id="ARBA00023163"/>
    </source>
</evidence>
<dbReference type="GO" id="GO:0000160">
    <property type="term" value="P:phosphorelay signal transduction system"/>
    <property type="evidence" value="ECO:0007669"/>
    <property type="project" value="InterPro"/>
</dbReference>
<feature type="modified residue" description="4-aspartylphosphate" evidence="4">
    <location>
        <position position="65"/>
    </location>
</feature>
<organism evidence="6 7">
    <name type="scientific">Methylobrevis albus</name>
    <dbReference type="NCBI Taxonomy" id="2793297"/>
    <lineage>
        <taxon>Bacteria</taxon>
        <taxon>Pseudomonadati</taxon>
        <taxon>Pseudomonadota</taxon>
        <taxon>Alphaproteobacteria</taxon>
        <taxon>Hyphomicrobiales</taxon>
        <taxon>Pleomorphomonadaceae</taxon>
        <taxon>Methylobrevis</taxon>
    </lineage>
</organism>
<reference evidence="6" key="1">
    <citation type="submission" date="2020-12" db="EMBL/GenBank/DDBJ databases">
        <title>Methylobrevis albus sp. nov., isolated from fresh water lack sediment.</title>
        <authorList>
            <person name="Zou Q."/>
        </authorList>
    </citation>
    <scope>NUCLEOTIDE SEQUENCE</scope>
    <source>
        <strain evidence="6">L22</strain>
    </source>
</reference>
<proteinExistence type="predicted"/>
<evidence type="ECO:0000256" key="2">
    <source>
        <dbReference type="ARBA" id="ARBA00023015"/>
    </source>
</evidence>
<feature type="domain" description="Response regulatory" evidence="5">
    <location>
        <begin position="12"/>
        <end position="130"/>
    </location>
</feature>
<dbReference type="EMBL" id="JADZLT010000040">
    <property type="protein sequence ID" value="MBH0236987.1"/>
    <property type="molecule type" value="Genomic_DNA"/>
</dbReference>
<dbReference type="InterPro" id="IPR001789">
    <property type="entry name" value="Sig_transdc_resp-reg_receiver"/>
</dbReference>